<sequence>MKLIKIEAHGFKSFADKVTLNFDGGVVGIVGPNGSGKSNINDAIRWVLGEQSSKALRGDSMSDVIFAGSKTVAPLDKAEVILTFDNSENLVSTPHKIFTISRVLYRNKGNNEYYINGELAKQKDIKQIAVESGISKSSLAIISQGTISSIAEASSEYCRAILEDAAGTSKYKLKKNETLKKLEKTDESLEKITLVVNELNKQLQPLKKQAEKALLFLEKTEKLKNIEVNLLVHDITKYSEQLESLRLELSGVEQANTGLESRIDEIDLSLNQSSKNKNEVEKELNDLSVKLENISEKIKLVEITKVKENQRLQMIISGEIVASSEEKTKAIKQQIDELGKVIYQYQNLEKETEEKIENNHQKINFNNKEISAYKLQENNLVYKINNIKARISFLKENKEKKTHLFKGSKAIVDNSHLFKGYKGLVWDIIQPETKYSRVMDNILGNTVQNIVVDTPETAIDAINFLKRNNAGKATFVPLSSIKPKFIREEHDFILKNQKGFLGVASDLINVKPEFLVLKRFLLGNILVCDSVENANEIFKLMNSRYMTVSLDGDIIRVGGIISGGQKQEDDNFNNIDKQIEQLHNSIPQLEAEKKTLAENIWDLENTKNDLIVLNNELKSNLIITREKINTANNSFYSLKTRYEAATKEILDITNLKNDLMHEKDLELEKNFLTAEIRSKREKIRIINEELQKLLGEKNDLQKTQRELNNSFSVKLAEKSKAEFLLNNSQKRLSVHYKMTLEYAKENYTNQDLDLEKSREIVQQLITEIDALGHVNLDSIESFKEIEQRYNITKASQEELEKAKNIILGAIAEIDKIIVKKISETFTLVNKEFSNVFQKMFGGGLGQIKYTDPSNILDSGIDIVAQPPGKSIKNLRLFSGGEKALIAISLLFSIIKAKPIPLCILDEVEAALDEANVVRYAEFLQRLKNSTQFVVITHRHGTMARVDHLFGATMQKRGVTSFFSVELAKAKQLIERMEN</sequence>
<dbReference type="HAMAP" id="MF_01894">
    <property type="entry name" value="Smc_prok"/>
    <property type="match status" value="1"/>
</dbReference>
<dbReference type="Gene3D" id="1.20.1060.20">
    <property type="match status" value="1"/>
</dbReference>
<organism evidence="8 9">
    <name type="scientific">Mycoplasma iguanae</name>
    <dbReference type="NCBI Taxonomy" id="292461"/>
    <lineage>
        <taxon>Bacteria</taxon>
        <taxon>Bacillati</taxon>
        <taxon>Mycoplasmatota</taxon>
        <taxon>Mollicutes</taxon>
        <taxon>Mycoplasmataceae</taxon>
        <taxon>Mycoplasma</taxon>
    </lineage>
</organism>
<dbReference type="InterPro" id="IPR024704">
    <property type="entry name" value="SMC"/>
</dbReference>
<name>A0ABY5RBJ5_9MOLU</name>
<keyword evidence="2 6" id="KW-0547">Nucleotide-binding</keyword>
<gene>
    <name evidence="6" type="primary">smc</name>
    <name evidence="8" type="ORF">NV226_00130</name>
</gene>
<keyword evidence="3 6" id="KW-0067">ATP-binding</keyword>
<protein>
    <recommendedName>
        <fullName evidence="6">Chromosome partition protein Smc</fullName>
    </recommendedName>
</protein>
<feature type="domain" description="SMC hinge" evidence="7">
    <location>
        <begin position="419"/>
        <end position="538"/>
    </location>
</feature>
<keyword evidence="9" id="KW-1185">Reference proteome</keyword>
<dbReference type="PIRSF" id="PIRSF005719">
    <property type="entry name" value="SMC"/>
    <property type="match status" value="1"/>
</dbReference>
<dbReference type="InterPro" id="IPR036277">
    <property type="entry name" value="SMC_hinge_sf"/>
</dbReference>
<dbReference type="InterPro" id="IPR027417">
    <property type="entry name" value="P-loop_NTPase"/>
</dbReference>
<proteinExistence type="inferred from homology"/>
<comment type="function">
    <text evidence="6">Required for chromosome condensation and partitioning.</text>
</comment>
<dbReference type="SUPFAM" id="SSF52540">
    <property type="entry name" value="P-loop containing nucleoside triphosphate hydrolases"/>
    <property type="match status" value="1"/>
</dbReference>
<dbReference type="Pfam" id="PF02463">
    <property type="entry name" value="SMC_N"/>
    <property type="match status" value="2"/>
</dbReference>
<dbReference type="EMBL" id="CP102734">
    <property type="protein sequence ID" value="UVD81717.1"/>
    <property type="molecule type" value="Genomic_DNA"/>
</dbReference>
<comment type="subunit">
    <text evidence="6">Homodimer.</text>
</comment>
<evidence type="ECO:0000313" key="9">
    <source>
        <dbReference type="Proteomes" id="UP001059252"/>
    </source>
</evidence>
<comment type="similarity">
    <text evidence="6">Belongs to the SMC family.</text>
</comment>
<dbReference type="RefSeq" id="WP_258210891.1">
    <property type="nucleotide sequence ID" value="NZ_CP102734.1"/>
</dbReference>
<reference evidence="8" key="1">
    <citation type="submission" date="2022-08" db="EMBL/GenBank/DDBJ databases">
        <title>Complete genome of Mycoplasma iguanae type strain 2327.</title>
        <authorList>
            <person name="Spergser J."/>
        </authorList>
    </citation>
    <scope>NUCLEOTIDE SEQUENCE</scope>
    <source>
        <strain evidence="8">2327</strain>
    </source>
</reference>
<evidence type="ECO:0000256" key="4">
    <source>
        <dbReference type="ARBA" id="ARBA00023054"/>
    </source>
</evidence>
<dbReference type="InterPro" id="IPR010935">
    <property type="entry name" value="SMC_hinge"/>
</dbReference>
<dbReference type="Proteomes" id="UP001059252">
    <property type="component" value="Chromosome"/>
</dbReference>
<dbReference type="Gene3D" id="3.40.50.300">
    <property type="entry name" value="P-loop containing nucleotide triphosphate hydrolases"/>
    <property type="match status" value="2"/>
</dbReference>
<evidence type="ECO:0000256" key="2">
    <source>
        <dbReference type="ARBA" id="ARBA00022741"/>
    </source>
</evidence>
<accession>A0ABY5RBJ5</accession>
<evidence type="ECO:0000256" key="3">
    <source>
        <dbReference type="ARBA" id="ARBA00022840"/>
    </source>
</evidence>
<dbReference type="Pfam" id="PF06470">
    <property type="entry name" value="SMC_hinge"/>
    <property type="match status" value="1"/>
</dbReference>
<evidence type="ECO:0000256" key="6">
    <source>
        <dbReference type="HAMAP-Rule" id="MF_01894"/>
    </source>
</evidence>
<feature type="coiled-coil region" evidence="6">
    <location>
        <begin position="662"/>
        <end position="710"/>
    </location>
</feature>
<evidence type="ECO:0000256" key="1">
    <source>
        <dbReference type="ARBA" id="ARBA00022490"/>
    </source>
</evidence>
<comment type="domain">
    <text evidence="6">Contains large globular domains required for ATP hydrolysis at each terminus and a third globular domain forming a flexible hinge near the middle of the molecule. These domains are separated by coiled-coil structures.</text>
</comment>
<evidence type="ECO:0000313" key="8">
    <source>
        <dbReference type="EMBL" id="UVD81717.1"/>
    </source>
</evidence>
<evidence type="ECO:0000259" key="7">
    <source>
        <dbReference type="SMART" id="SM00968"/>
    </source>
</evidence>
<keyword evidence="4 6" id="KW-0175">Coiled coil</keyword>
<dbReference type="InterPro" id="IPR011890">
    <property type="entry name" value="SMC_prok"/>
</dbReference>
<keyword evidence="1 6" id="KW-0963">Cytoplasm</keyword>
<keyword evidence="5 6" id="KW-0238">DNA-binding</keyword>
<dbReference type="SUPFAM" id="SSF75553">
    <property type="entry name" value="Smc hinge domain"/>
    <property type="match status" value="1"/>
</dbReference>
<dbReference type="InterPro" id="IPR003395">
    <property type="entry name" value="RecF/RecN/SMC_N"/>
</dbReference>
<dbReference type="Gene3D" id="3.30.70.1620">
    <property type="match status" value="1"/>
</dbReference>
<comment type="subcellular location">
    <subcellularLocation>
        <location evidence="6">Cytoplasm</location>
    </subcellularLocation>
</comment>
<dbReference type="PANTHER" id="PTHR43977">
    <property type="entry name" value="STRUCTURAL MAINTENANCE OF CHROMOSOMES PROTEIN 3"/>
    <property type="match status" value="1"/>
</dbReference>
<feature type="coiled-coil region" evidence="6">
    <location>
        <begin position="235"/>
        <end position="304"/>
    </location>
</feature>
<dbReference type="SMART" id="SM00968">
    <property type="entry name" value="SMC_hinge"/>
    <property type="match status" value="1"/>
</dbReference>
<feature type="binding site" evidence="6">
    <location>
        <begin position="32"/>
        <end position="39"/>
    </location>
    <ligand>
        <name>ATP</name>
        <dbReference type="ChEBI" id="CHEBI:30616"/>
    </ligand>
</feature>
<feature type="coiled-coil region" evidence="6">
    <location>
        <begin position="572"/>
        <end position="606"/>
    </location>
</feature>
<evidence type="ECO:0000256" key="5">
    <source>
        <dbReference type="ARBA" id="ARBA00023125"/>
    </source>
</evidence>